<sequence>MQLPDCEHLCKGSCGKCRNGRLHISCTKECNKILFCGHECQSKCSKVCPPCSRPCETACGHNQCGKLPVPGEQAKPVRSTVNSKKNKKGDGRKCGEPCPPCAEDCLNHCEHRKCENKCGDACSVQPCNEP</sequence>
<dbReference type="Proteomes" id="UP000887579">
    <property type="component" value="Unplaced"/>
</dbReference>
<reference evidence="2" key="1">
    <citation type="submission" date="2022-11" db="UniProtKB">
        <authorList>
            <consortium name="WormBaseParasite"/>
        </authorList>
    </citation>
    <scope>IDENTIFICATION</scope>
</reference>
<evidence type="ECO:0000313" key="2">
    <source>
        <dbReference type="WBParaSite" id="ES5_v2.g30884.t1"/>
    </source>
</evidence>
<proteinExistence type="predicted"/>
<accession>A0AC34GMY9</accession>
<protein>
    <submittedName>
        <fullName evidence="2">Uncharacterized protein</fullName>
    </submittedName>
</protein>
<name>A0AC34GMY9_9BILA</name>
<evidence type="ECO:0000313" key="1">
    <source>
        <dbReference type="Proteomes" id="UP000887579"/>
    </source>
</evidence>
<dbReference type="WBParaSite" id="ES5_v2.g30884.t1">
    <property type="protein sequence ID" value="ES5_v2.g30884.t1"/>
    <property type="gene ID" value="ES5_v2.g30884"/>
</dbReference>
<organism evidence="1 2">
    <name type="scientific">Panagrolaimus sp. ES5</name>
    <dbReference type="NCBI Taxonomy" id="591445"/>
    <lineage>
        <taxon>Eukaryota</taxon>
        <taxon>Metazoa</taxon>
        <taxon>Ecdysozoa</taxon>
        <taxon>Nematoda</taxon>
        <taxon>Chromadorea</taxon>
        <taxon>Rhabditida</taxon>
        <taxon>Tylenchina</taxon>
        <taxon>Panagrolaimomorpha</taxon>
        <taxon>Panagrolaimoidea</taxon>
        <taxon>Panagrolaimidae</taxon>
        <taxon>Panagrolaimus</taxon>
    </lineage>
</organism>